<dbReference type="InterPro" id="IPR001021">
    <property type="entry name" value="Ribosomal_bL25_long"/>
</dbReference>
<dbReference type="InterPro" id="IPR037121">
    <property type="entry name" value="Ribosomal_bL25_C"/>
</dbReference>
<evidence type="ECO:0000256" key="6">
    <source>
        <dbReference type="SAM" id="MobiDB-lite"/>
    </source>
</evidence>
<dbReference type="InterPro" id="IPR029751">
    <property type="entry name" value="Ribosomal_L25_dom"/>
</dbReference>
<evidence type="ECO:0000259" key="7">
    <source>
        <dbReference type="Pfam" id="PF01386"/>
    </source>
</evidence>
<keyword evidence="1 5" id="KW-0699">rRNA-binding</keyword>
<dbReference type="HAMAP" id="MF_01334">
    <property type="entry name" value="Ribosomal_bL25_CTC"/>
    <property type="match status" value="1"/>
</dbReference>
<evidence type="ECO:0000256" key="5">
    <source>
        <dbReference type="HAMAP-Rule" id="MF_01334"/>
    </source>
</evidence>
<evidence type="ECO:0000256" key="3">
    <source>
        <dbReference type="ARBA" id="ARBA00022980"/>
    </source>
</evidence>
<keyword evidence="3 5" id="KW-0689">Ribosomal protein</keyword>
<proteinExistence type="inferred from homology"/>
<dbReference type="Pfam" id="PF01386">
    <property type="entry name" value="Ribosomal_L25p"/>
    <property type="match status" value="1"/>
</dbReference>
<dbReference type="CDD" id="cd00495">
    <property type="entry name" value="Ribosomal_L25_TL5_CTC"/>
    <property type="match status" value="1"/>
</dbReference>
<dbReference type="EMBL" id="LBQZ01000017">
    <property type="protein sequence ID" value="KKP88482.1"/>
    <property type="molecule type" value="Genomic_DNA"/>
</dbReference>
<evidence type="ECO:0000313" key="10">
    <source>
        <dbReference type="Proteomes" id="UP000034798"/>
    </source>
</evidence>
<evidence type="ECO:0000256" key="1">
    <source>
        <dbReference type="ARBA" id="ARBA00022730"/>
    </source>
</evidence>
<dbReference type="InterPro" id="IPR020056">
    <property type="entry name" value="Rbsml_bL25/Gln-tRNA_synth_N"/>
</dbReference>
<dbReference type="GO" id="GO:0008097">
    <property type="term" value="F:5S rRNA binding"/>
    <property type="evidence" value="ECO:0007669"/>
    <property type="project" value="InterPro"/>
</dbReference>
<dbReference type="InterPro" id="IPR011035">
    <property type="entry name" value="Ribosomal_bL25/Gln-tRNA_synth"/>
</dbReference>
<keyword evidence="4 5" id="KW-0687">Ribonucleoprotein</keyword>
<dbReference type="PANTHER" id="PTHR33284:SF1">
    <property type="entry name" value="RIBOSOMAL PROTEIN L25_GLN-TRNA SYNTHETASE, ANTI-CODON-BINDING DOMAIN-CONTAINING PROTEIN"/>
    <property type="match status" value="1"/>
</dbReference>
<dbReference type="GO" id="GO:0022625">
    <property type="term" value="C:cytosolic large ribosomal subunit"/>
    <property type="evidence" value="ECO:0007669"/>
    <property type="project" value="TreeGrafter"/>
</dbReference>
<comment type="similarity">
    <text evidence="5">Belongs to the bacterial ribosomal protein bL25 family. CTC subfamily.</text>
</comment>
<dbReference type="Pfam" id="PF14693">
    <property type="entry name" value="Ribosomal_TL5_C"/>
    <property type="match status" value="1"/>
</dbReference>
<gene>
    <name evidence="5" type="primary">rplY</name>
    <name evidence="5" type="synonym">ctc</name>
    <name evidence="9" type="ORF">UR91_C0017G0006</name>
</gene>
<dbReference type="SUPFAM" id="SSF50715">
    <property type="entry name" value="Ribosomal protein L25-like"/>
    <property type="match status" value="1"/>
</dbReference>
<protein>
    <recommendedName>
        <fullName evidence="5">Large ribosomal subunit protein bL25</fullName>
    </recommendedName>
    <alternativeName>
        <fullName evidence="5">General stress protein CTC</fullName>
    </alternativeName>
</protein>
<evidence type="ECO:0000313" key="9">
    <source>
        <dbReference type="EMBL" id="KKP88482.1"/>
    </source>
</evidence>
<dbReference type="Gene3D" id="2.170.120.20">
    <property type="entry name" value="Ribosomal protein L25, beta domain"/>
    <property type="match status" value="1"/>
</dbReference>
<dbReference type="NCBIfam" id="TIGR00731">
    <property type="entry name" value="bL25_bact_ctc"/>
    <property type="match status" value="1"/>
</dbReference>
<dbReference type="GO" id="GO:0006412">
    <property type="term" value="P:translation"/>
    <property type="evidence" value="ECO:0007669"/>
    <property type="project" value="UniProtKB-UniRule"/>
</dbReference>
<comment type="caution">
    <text evidence="9">The sequence shown here is derived from an EMBL/GenBank/DDBJ whole genome shotgun (WGS) entry which is preliminary data.</text>
</comment>
<dbReference type="InterPro" id="IPR020057">
    <property type="entry name" value="Ribosomal_bL25_b-dom"/>
</dbReference>
<reference evidence="9 10" key="1">
    <citation type="journal article" date="2015" name="Nature">
        <title>rRNA introns, odd ribosomes, and small enigmatic genomes across a large radiation of phyla.</title>
        <authorList>
            <person name="Brown C.T."/>
            <person name="Hug L.A."/>
            <person name="Thomas B.C."/>
            <person name="Sharon I."/>
            <person name="Castelle C.J."/>
            <person name="Singh A."/>
            <person name="Wilkins M.J."/>
            <person name="Williams K.H."/>
            <person name="Banfield J.F."/>
        </authorList>
    </citation>
    <scope>NUCLEOTIDE SEQUENCE [LARGE SCALE GENOMIC DNA]</scope>
</reference>
<feature type="domain" description="Large ribosomal subunit protein bL25 beta" evidence="8">
    <location>
        <begin position="116"/>
        <end position="199"/>
    </location>
</feature>
<keyword evidence="2 5" id="KW-0694">RNA-binding</keyword>
<dbReference type="Proteomes" id="UP000034798">
    <property type="component" value="Unassembled WGS sequence"/>
</dbReference>
<dbReference type="Gene3D" id="2.40.240.10">
    <property type="entry name" value="Ribosomal Protein L25, Chain P"/>
    <property type="match status" value="1"/>
</dbReference>
<dbReference type="AlphaFoldDB" id="A0A0G0G9T6"/>
<comment type="subunit">
    <text evidence="5">Part of the 50S ribosomal subunit; part of the 5S rRNA/L5/L18/L25 subcomplex. Contacts the 5S rRNA. Binds to the 5S rRNA independently of L5 and L18.</text>
</comment>
<feature type="region of interest" description="Disordered" evidence="6">
    <location>
        <begin position="219"/>
        <end position="261"/>
    </location>
</feature>
<dbReference type="InterPro" id="IPR020930">
    <property type="entry name" value="Ribosomal_uL5_bac-type"/>
</dbReference>
<evidence type="ECO:0000256" key="2">
    <source>
        <dbReference type="ARBA" id="ARBA00022884"/>
    </source>
</evidence>
<accession>A0A0G0G9T6</accession>
<comment type="function">
    <text evidence="5">This is one of the proteins that binds to the 5S RNA in the ribosome where it forms part of the central protuberance.</text>
</comment>
<evidence type="ECO:0000259" key="8">
    <source>
        <dbReference type="Pfam" id="PF14693"/>
    </source>
</evidence>
<sequence length="261" mass="28135">MENIFLFPFPSRGDNIVLSYMFVIKADKRDLDTKLGVLRKSGKIPAVFYGAGEKTTSVTLSIVEFKKIWRDAGESSAIKISTPAGDVNALIHEVQVDPVTDEPIHVDFLVIDMKKKIRVKVPLVFEGISNAVKSGIGNLVKVLHEIEIEALPADLPHNLVVDISKLETLDNNVFVSDIKLPSGVVVITNTGDVVASVVAQVEEKEEVVVAPDLSAIEVEKKGKKEEEGVPGAEPATTTPAKEPARNAAHSVAGGEKKAEKK</sequence>
<evidence type="ECO:0000256" key="4">
    <source>
        <dbReference type="ARBA" id="ARBA00023274"/>
    </source>
</evidence>
<dbReference type="PANTHER" id="PTHR33284">
    <property type="entry name" value="RIBOSOMAL PROTEIN L25/GLN-TRNA SYNTHETASE, ANTI-CODON-BINDING DOMAIN-CONTAINING PROTEIN"/>
    <property type="match status" value="1"/>
</dbReference>
<name>A0A0G0G9T6_9BACT</name>
<organism evidence="9 10">
    <name type="scientific">Candidatus Nomurabacteria bacterium GW2011_GWC2_35_8</name>
    <dbReference type="NCBI Taxonomy" id="1618752"/>
    <lineage>
        <taxon>Bacteria</taxon>
        <taxon>Candidatus Nomuraibacteriota</taxon>
    </lineage>
</organism>
<feature type="domain" description="Large ribosomal subunit protein bL25 L25" evidence="7">
    <location>
        <begin position="24"/>
        <end position="108"/>
    </location>
</feature>
<dbReference type="GO" id="GO:0003735">
    <property type="term" value="F:structural constituent of ribosome"/>
    <property type="evidence" value="ECO:0007669"/>
    <property type="project" value="InterPro"/>
</dbReference>